<dbReference type="AlphaFoldDB" id="A0A7V6U0G1"/>
<protein>
    <submittedName>
        <fullName evidence="1">Uncharacterized protein</fullName>
    </submittedName>
</protein>
<gene>
    <name evidence="1" type="ORF">GXX48_14935</name>
</gene>
<name>A0A7V6U0G1_9HYPH</name>
<organism evidence="1 2">
    <name type="scientific">Brucella intermedia</name>
    <dbReference type="NCBI Taxonomy" id="94625"/>
    <lineage>
        <taxon>Bacteria</taxon>
        <taxon>Pseudomonadati</taxon>
        <taxon>Pseudomonadota</taxon>
        <taxon>Alphaproteobacteria</taxon>
        <taxon>Hyphomicrobiales</taxon>
        <taxon>Brucellaceae</taxon>
        <taxon>Brucella/Ochrobactrum group</taxon>
        <taxon>Brucella</taxon>
    </lineage>
</organism>
<accession>A0A7V6U0G1</accession>
<dbReference type="EMBL" id="DUMN01000418">
    <property type="protein sequence ID" value="HHV68925.1"/>
    <property type="molecule type" value="Genomic_DNA"/>
</dbReference>
<proteinExistence type="predicted"/>
<dbReference type="Proteomes" id="UP000551563">
    <property type="component" value="Unassembled WGS sequence"/>
</dbReference>
<sequence length="79" mass="8757">MHVQHIVHPSPDILGAIPVTTHCGGEVLSLKAKNVLPCGFGQYDWIRHQTVKLTFPFCISISMPLLVRSFPDVICPMFA</sequence>
<evidence type="ECO:0000313" key="2">
    <source>
        <dbReference type="Proteomes" id="UP000551563"/>
    </source>
</evidence>
<evidence type="ECO:0000313" key="1">
    <source>
        <dbReference type="EMBL" id="HHV68925.1"/>
    </source>
</evidence>
<reference evidence="1 2" key="1">
    <citation type="journal article" date="2020" name="Biotechnol. Biofuels">
        <title>New insights from the biogas microbiome by comprehensive genome-resolved metagenomics of nearly 1600 species originating from multiple anaerobic digesters.</title>
        <authorList>
            <person name="Campanaro S."/>
            <person name="Treu L."/>
            <person name="Rodriguez-R L.M."/>
            <person name="Kovalovszki A."/>
            <person name="Ziels R.M."/>
            <person name="Maus I."/>
            <person name="Zhu X."/>
            <person name="Kougias P.G."/>
            <person name="Basile A."/>
            <person name="Luo G."/>
            <person name="Schluter A."/>
            <person name="Konstantinidis K.T."/>
            <person name="Angelidaki I."/>
        </authorList>
    </citation>
    <scope>NUCLEOTIDE SEQUENCE [LARGE SCALE GENOMIC DNA]</scope>
    <source>
        <strain evidence="1">AS04akNAM_66</strain>
    </source>
</reference>
<comment type="caution">
    <text evidence="1">The sequence shown here is derived from an EMBL/GenBank/DDBJ whole genome shotgun (WGS) entry which is preliminary data.</text>
</comment>